<comment type="caution">
    <text evidence="2">The sequence shown here is derived from an EMBL/GenBank/DDBJ whole genome shotgun (WGS) entry which is preliminary data.</text>
</comment>
<keyword evidence="3" id="KW-1185">Reference proteome</keyword>
<dbReference type="EMBL" id="FOXX01000010">
    <property type="protein sequence ID" value="SFQ81228.1"/>
    <property type="molecule type" value="Genomic_DNA"/>
</dbReference>
<dbReference type="Proteomes" id="UP000182762">
    <property type="component" value="Unassembled WGS sequence"/>
</dbReference>
<protein>
    <submittedName>
        <fullName evidence="2">Uncharacterized protein</fullName>
    </submittedName>
</protein>
<evidence type="ECO:0000256" key="1">
    <source>
        <dbReference type="SAM" id="MobiDB-lite"/>
    </source>
</evidence>
<feature type="compositionally biased region" description="Polar residues" evidence="1">
    <location>
        <begin position="8"/>
        <end position="18"/>
    </location>
</feature>
<name>A0A1I6BJW0_9BACI</name>
<proteinExistence type="predicted"/>
<evidence type="ECO:0000313" key="2">
    <source>
        <dbReference type="EMBL" id="SFQ81228.1"/>
    </source>
</evidence>
<dbReference type="RefSeq" id="WP_019393378.1">
    <property type="nucleotide sequence ID" value="NZ_FOXX01000010.1"/>
</dbReference>
<gene>
    <name evidence="2" type="ORF">SAMN02745910_03736</name>
</gene>
<feature type="compositionally biased region" description="Basic and acidic residues" evidence="1">
    <location>
        <begin position="19"/>
        <end position="29"/>
    </location>
</feature>
<dbReference type="GeneID" id="93704665"/>
<reference evidence="2 3" key="1">
    <citation type="submission" date="2016-10" db="EMBL/GenBank/DDBJ databases">
        <authorList>
            <person name="Varghese N."/>
            <person name="Submissions S."/>
        </authorList>
    </citation>
    <scope>NUCLEOTIDE SEQUENCE [LARGE SCALE GENOMIC DNA]</scope>
    <source>
        <strain evidence="2 3">DSM 13796</strain>
    </source>
</reference>
<organism evidence="2 3">
    <name type="scientific">Priestia endophytica DSM 13796</name>
    <dbReference type="NCBI Taxonomy" id="1121089"/>
    <lineage>
        <taxon>Bacteria</taxon>
        <taxon>Bacillati</taxon>
        <taxon>Bacillota</taxon>
        <taxon>Bacilli</taxon>
        <taxon>Bacillales</taxon>
        <taxon>Bacillaceae</taxon>
        <taxon>Priestia</taxon>
    </lineage>
</organism>
<accession>A0A1I6BJW0</accession>
<sequence length="44" mass="5056">MTKRNQKTKSGLQSVNKTNKMEIAREINENPKSTHTSVEKTNPR</sequence>
<evidence type="ECO:0000313" key="3">
    <source>
        <dbReference type="Proteomes" id="UP000182762"/>
    </source>
</evidence>
<feature type="region of interest" description="Disordered" evidence="1">
    <location>
        <begin position="1"/>
        <end position="44"/>
    </location>
</feature>